<reference evidence="5 6" key="1">
    <citation type="submission" date="2016-07" db="EMBL/GenBank/DDBJ databases">
        <title>Pervasive Adenine N6-methylation of Active Genes in Fungi.</title>
        <authorList>
            <consortium name="DOE Joint Genome Institute"/>
            <person name="Mondo S.J."/>
            <person name="Dannebaum R.O."/>
            <person name="Kuo R.C."/>
            <person name="Labutti K."/>
            <person name="Haridas S."/>
            <person name="Kuo A."/>
            <person name="Salamov A."/>
            <person name="Ahrendt S.R."/>
            <person name="Lipzen A."/>
            <person name="Sullivan W."/>
            <person name="Andreopoulos W.B."/>
            <person name="Clum A."/>
            <person name="Lindquist E."/>
            <person name="Daum C."/>
            <person name="Ramamoorthy G.K."/>
            <person name="Gryganskyi A."/>
            <person name="Culley D."/>
            <person name="Magnuson J.K."/>
            <person name="James T.Y."/>
            <person name="O'Malley M.A."/>
            <person name="Stajich J.E."/>
            <person name="Spatafora J.W."/>
            <person name="Visel A."/>
            <person name="Grigoriev I.V."/>
        </authorList>
    </citation>
    <scope>NUCLEOTIDE SEQUENCE [LARGE SCALE GENOMIC DNA]</scope>
    <source>
        <strain evidence="5 6">62-1032</strain>
    </source>
</reference>
<name>A0A1Y2DMC3_9BASI</name>
<evidence type="ECO:0000313" key="5">
    <source>
        <dbReference type="EMBL" id="ORY60381.1"/>
    </source>
</evidence>
<organism evidence="5 6">
    <name type="scientific">Leucosporidium creatinivorum</name>
    <dbReference type="NCBI Taxonomy" id="106004"/>
    <lineage>
        <taxon>Eukaryota</taxon>
        <taxon>Fungi</taxon>
        <taxon>Dikarya</taxon>
        <taxon>Basidiomycota</taxon>
        <taxon>Pucciniomycotina</taxon>
        <taxon>Microbotryomycetes</taxon>
        <taxon>Leucosporidiales</taxon>
        <taxon>Leucosporidium</taxon>
    </lineage>
</organism>
<comment type="similarity">
    <text evidence="1 4">Belongs to the short-chain dehydrogenases/reductases (SDR) family.</text>
</comment>
<evidence type="ECO:0000256" key="4">
    <source>
        <dbReference type="RuleBase" id="RU000363"/>
    </source>
</evidence>
<dbReference type="EMBL" id="MCGR01000074">
    <property type="protein sequence ID" value="ORY60381.1"/>
    <property type="molecule type" value="Genomic_DNA"/>
</dbReference>
<evidence type="ECO:0008006" key="7">
    <source>
        <dbReference type="Google" id="ProtNLM"/>
    </source>
</evidence>
<dbReference type="PANTHER" id="PTHR43008">
    <property type="entry name" value="BENZIL REDUCTASE"/>
    <property type="match status" value="1"/>
</dbReference>
<evidence type="ECO:0000313" key="6">
    <source>
        <dbReference type="Proteomes" id="UP000193467"/>
    </source>
</evidence>
<sequence>MPAPHPALAQGNTAVVTGAGGGAGIGYAIALQLLQRYGLKVLLSDLSTDALERTSEALVKAGVDSAAFFTHAADVSQWEEVKELSNVAFEKLGRVDFLILNAGVQRPTKDFTEISSADDQLAAWNQTLGVNFYGVLHGTQAFTDRMVAQSTPAAIVVTGSKQGITQPPGNPAYNVSKSAVKSLTESLAHSLIPTSVSAHLLVPGYTYTKLTAGGNDFDHANKPAAAWTSDQVAEELFARLDEFYIICPDNDVNWALDSARMEWNANDILKKRPALSRWHPEYEKEFAEFVKSKTAAK</sequence>
<evidence type="ECO:0000256" key="2">
    <source>
        <dbReference type="ARBA" id="ARBA00022857"/>
    </source>
</evidence>
<proteinExistence type="inferred from homology"/>
<dbReference type="GO" id="GO:0050664">
    <property type="term" value="F:oxidoreductase activity, acting on NAD(P)H, oxygen as acceptor"/>
    <property type="evidence" value="ECO:0007669"/>
    <property type="project" value="TreeGrafter"/>
</dbReference>
<dbReference type="Gene3D" id="3.40.50.720">
    <property type="entry name" value="NAD(P)-binding Rossmann-like Domain"/>
    <property type="match status" value="1"/>
</dbReference>
<keyword evidence="3" id="KW-0560">Oxidoreductase</keyword>
<dbReference type="AlphaFoldDB" id="A0A1Y2DMC3"/>
<dbReference type="InterPro" id="IPR036291">
    <property type="entry name" value="NAD(P)-bd_dom_sf"/>
</dbReference>
<evidence type="ECO:0000256" key="3">
    <source>
        <dbReference type="ARBA" id="ARBA00023002"/>
    </source>
</evidence>
<dbReference type="InParanoid" id="A0A1Y2DMC3"/>
<dbReference type="InterPro" id="IPR020904">
    <property type="entry name" value="Sc_DH/Rdtase_CS"/>
</dbReference>
<dbReference type="PRINTS" id="PR00081">
    <property type="entry name" value="GDHRDH"/>
</dbReference>
<keyword evidence="6" id="KW-1185">Reference proteome</keyword>
<comment type="caution">
    <text evidence="5">The sequence shown here is derived from an EMBL/GenBank/DDBJ whole genome shotgun (WGS) entry which is preliminary data.</text>
</comment>
<dbReference type="GO" id="GO:0016616">
    <property type="term" value="F:oxidoreductase activity, acting on the CH-OH group of donors, NAD or NADP as acceptor"/>
    <property type="evidence" value="ECO:0007669"/>
    <property type="project" value="UniProtKB-ARBA"/>
</dbReference>
<dbReference type="InterPro" id="IPR002347">
    <property type="entry name" value="SDR_fam"/>
</dbReference>
<accession>A0A1Y2DMC3</accession>
<dbReference type="PROSITE" id="PS00061">
    <property type="entry name" value="ADH_SHORT"/>
    <property type="match status" value="1"/>
</dbReference>
<dbReference type="PANTHER" id="PTHR43008:SF7">
    <property type="entry name" value="SHORT CHAIN DEHYDROGENASE_REDUCTASE (AFU_ORTHOLOGUE AFUA_2G00830)"/>
    <property type="match status" value="1"/>
</dbReference>
<protein>
    <recommendedName>
        <fullName evidence="7">NAD(P)-binding protein</fullName>
    </recommendedName>
</protein>
<dbReference type="STRING" id="106004.A0A1Y2DMC3"/>
<dbReference type="PRINTS" id="PR00080">
    <property type="entry name" value="SDRFAMILY"/>
</dbReference>
<dbReference type="Proteomes" id="UP000193467">
    <property type="component" value="Unassembled WGS sequence"/>
</dbReference>
<dbReference type="Pfam" id="PF00106">
    <property type="entry name" value="adh_short"/>
    <property type="match status" value="1"/>
</dbReference>
<keyword evidence="2" id="KW-0521">NADP</keyword>
<evidence type="ECO:0000256" key="1">
    <source>
        <dbReference type="ARBA" id="ARBA00006484"/>
    </source>
</evidence>
<dbReference type="SUPFAM" id="SSF51735">
    <property type="entry name" value="NAD(P)-binding Rossmann-fold domains"/>
    <property type="match status" value="1"/>
</dbReference>
<dbReference type="CDD" id="cd05233">
    <property type="entry name" value="SDR_c"/>
    <property type="match status" value="1"/>
</dbReference>
<dbReference type="OrthoDB" id="5307821at2759"/>
<gene>
    <name evidence="5" type="ORF">BCR35DRAFT_355241</name>
</gene>